<accession>F2U1S5</accession>
<dbReference type="PRINTS" id="PR00320">
    <property type="entry name" value="GPROTEINBRPT"/>
</dbReference>
<dbReference type="PROSITE" id="PS50294">
    <property type="entry name" value="WD_REPEATS_REGION"/>
    <property type="match status" value="3"/>
</dbReference>
<dbReference type="GO" id="GO:0033588">
    <property type="term" value="C:elongator holoenzyme complex"/>
    <property type="evidence" value="ECO:0007669"/>
    <property type="project" value="InterPro"/>
</dbReference>
<dbReference type="RefSeq" id="XP_004996781.1">
    <property type="nucleotide sequence ID" value="XM_004996724.1"/>
</dbReference>
<evidence type="ECO:0000256" key="1">
    <source>
        <dbReference type="ARBA" id="ARBA00004123"/>
    </source>
</evidence>
<dbReference type="eggNOG" id="KOG1063">
    <property type="taxonomic scope" value="Eukaryota"/>
</dbReference>
<keyword evidence="8" id="KW-0819">tRNA processing</keyword>
<feature type="repeat" description="WD" evidence="11">
    <location>
        <begin position="641"/>
        <end position="672"/>
    </location>
</feature>
<dbReference type="KEGG" id="sre:PTSG_02292"/>
<dbReference type="PANTHER" id="PTHR44111:SF1">
    <property type="entry name" value="ELONGATOR COMPLEX PROTEIN 2"/>
    <property type="match status" value="1"/>
</dbReference>
<feature type="repeat" description="WD" evidence="11">
    <location>
        <begin position="592"/>
        <end position="624"/>
    </location>
</feature>
<dbReference type="Gene3D" id="2.130.10.10">
    <property type="entry name" value="YVTN repeat-like/Quinoprotein amine dehydrogenase"/>
    <property type="match status" value="3"/>
</dbReference>
<dbReference type="OMA" id="ENFRHIS"/>
<dbReference type="InterPro" id="IPR036322">
    <property type="entry name" value="WD40_repeat_dom_sf"/>
</dbReference>
<dbReference type="PANTHER" id="PTHR44111">
    <property type="entry name" value="ELONGATOR COMPLEX PROTEIN 2"/>
    <property type="match status" value="1"/>
</dbReference>
<organism evidence="12 13">
    <name type="scientific">Salpingoeca rosetta (strain ATCC 50818 / BSB-021)</name>
    <dbReference type="NCBI Taxonomy" id="946362"/>
    <lineage>
        <taxon>Eukaryota</taxon>
        <taxon>Choanoflagellata</taxon>
        <taxon>Craspedida</taxon>
        <taxon>Salpingoecidae</taxon>
        <taxon>Salpingoeca</taxon>
    </lineage>
</organism>
<keyword evidence="10" id="KW-0539">Nucleus</keyword>
<protein>
    <recommendedName>
        <fullName evidence="5">Elongator complex protein 2</fullName>
    </recommendedName>
</protein>
<comment type="subcellular location">
    <subcellularLocation>
        <location evidence="2">Cytoplasm</location>
    </subcellularLocation>
    <subcellularLocation>
        <location evidence="1">Nucleus</location>
    </subcellularLocation>
</comment>
<comment type="similarity">
    <text evidence="4">Belongs to the WD repeat ELP2 family.</text>
</comment>
<dbReference type="OrthoDB" id="9332437at2759"/>
<dbReference type="SUPFAM" id="SSF50978">
    <property type="entry name" value="WD40 repeat-like"/>
    <property type="match status" value="2"/>
</dbReference>
<feature type="repeat" description="WD" evidence="11">
    <location>
        <begin position="73"/>
        <end position="102"/>
    </location>
</feature>
<dbReference type="SMART" id="SM00320">
    <property type="entry name" value="WD40"/>
    <property type="match status" value="11"/>
</dbReference>
<evidence type="ECO:0000256" key="4">
    <source>
        <dbReference type="ARBA" id="ARBA00005881"/>
    </source>
</evidence>
<evidence type="ECO:0000256" key="8">
    <source>
        <dbReference type="ARBA" id="ARBA00022694"/>
    </source>
</evidence>
<evidence type="ECO:0000313" key="13">
    <source>
        <dbReference type="Proteomes" id="UP000007799"/>
    </source>
</evidence>
<dbReference type="Proteomes" id="UP000007799">
    <property type="component" value="Unassembled WGS sequence"/>
</dbReference>
<dbReference type="InParanoid" id="F2U1S5"/>
<evidence type="ECO:0000256" key="10">
    <source>
        <dbReference type="ARBA" id="ARBA00023242"/>
    </source>
</evidence>
<evidence type="ECO:0000256" key="6">
    <source>
        <dbReference type="ARBA" id="ARBA00022490"/>
    </source>
</evidence>
<name>F2U1S5_SALR5</name>
<dbReference type="GeneID" id="16077374"/>
<gene>
    <name evidence="12" type="ORF">PTSG_02292</name>
</gene>
<evidence type="ECO:0000256" key="11">
    <source>
        <dbReference type="PROSITE-ProRule" id="PRU00221"/>
    </source>
</evidence>
<dbReference type="InterPro" id="IPR037289">
    <property type="entry name" value="Elp2"/>
</dbReference>
<dbReference type="InterPro" id="IPR001680">
    <property type="entry name" value="WD40_rpt"/>
</dbReference>
<dbReference type="FunCoup" id="F2U1S5">
    <property type="interactions" value="1838"/>
</dbReference>
<keyword evidence="9" id="KW-0677">Repeat</keyword>
<dbReference type="Pfam" id="PF00400">
    <property type="entry name" value="WD40"/>
    <property type="match status" value="6"/>
</dbReference>
<dbReference type="GO" id="GO:0005737">
    <property type="term" value="C:cytoplasm"/>
    <property type="evidence" value="ECO:0007669"/>
    <property type="project" value="UniProtKB-SubCell"/>
</dbReference>
<dbReference type="STRING" id="946362.F2U1S5"/>
<evidence type="ECO:0000256" key="5">
    <source>
        <dbReference type="ARBA" id="ARBA00020267"/>
    </source>
</evidence>
<keyword evidence="6" id="KW-0963">Cytoplasm</keyword>
<evidence type="ECO:0000256" key="2">
    <source>
        <dbReference type="ARBA" id="ARBA00004496"/>
    </source>
</evidence>
<evidence type="ECO:0000313" key="12">
    <source>
        <dbReference type="EMBL" id="EGD81577.1"/>
    </source>
</evidence>
<dbReference type="PROSITE" id="PS50082">
    <property type="entry name" value="WD_REPEATS_2"/>
    <property type="match status" value="4"/>
</dbReference>
<dbReference type="UniPathway" id="UPA00988"/>
<dbReference type="FunFam" id="2.130.10.10:FF:000400">
    <property type="entry name" value="Elongator acetyltransferase complex subunit 2"/>
    <property type="match status" value="1"/>
</dbReference>
<comment type="pathway">
    <text evidence="3">tRNA modification; 5-methoxycarbonylmethyl-2-thiouridine-tRNA biosynthesis.</text>
</comment>
<dbReference type="InterPro" id="IPR015943">
    <property type="entry name" value="WD40/YVTN_repeat-like_dom_sf"/>
</dbReference>
<sequence length="794" mass="86864">MAEDDNVRVQHVLASAGVNSDTGCLDWNTDSDVVAYAASCFVFINHNSASADVPQKVQQTCTGHSARVNCVRWMRHVDDAGSVSFAPSLLVTGSSDKTLRLWRKSADVPHTWSTVQVLKEHAESVTDVEARSFSSGRAIIASSAGDETVRLWQSHKPSEPFELLQVIATPRHYMMALSLALLPSTDRLVLACGGDDMRVHVYAETASDGLVHQDSLPGHEDWVRSLDFTTIHTADGSKALLLASGAQDCFIRLWKIAQQTPLAAQQQQKQDKFEAMLQTSERIFHVDGLTFCSSLDALLAGHENKSGMWLDGARMGEVGGNTLGFFGAVFGPRAQHVLGHSFHGALHHWEAGSSSSSWTPRVVVSGHFKGVYDLDWSPSGDYLLTCSDDQTTRLFAPWQHARTTDAWHELGRPQVHGYDLRCLAVIDDSSFASGADEKVLRVFEAPQSFFTSFQTITGTSLTQLGQSVAVKGRALGASVPALGLSNKPVYEGDTTHANKDTDSHTQYFRSTTDDAVFPFESEQLQQPPFEAQLVQNTLWPETRKLYGHGYELMCVACDHQRTVLVSACKATKPEHAALRLWSIQSGLEVAQLPGHKLTVVKVSFSPDDRWLVSVSRDRAFCVYERVETEAGPSYELRFTHAKAHDRIIWDVAWVPDSKHFITGARDKHVKVWAVADSGEATCTCTLPKFPDSVTALAVTADTRPSSSSPSSSSSSSSALMLAVGLDKGAVHLHRSADNGSTWAQVHVLDDGMAHRATVRRLKWRPNSSDDAAHQQGLYLASCGLDHVVRINLVA</sequence>
<dbReference type="GO" id="GO:0005634">
    <property type="term" value="C:nucleus"/>
    <property type="evidence" value="ECO:0007669"/>
    <property type="project" value="UniProtKB-SubCell"/>
</dbReference>
<dbReference type="AlphaFoldDB" id="F2U1S5"/>
<dbReference type="InterPro" id="IPR020472">
    <property type="entry name" value="WD40_PAC1"/>
</dbReference>
<dbReference type="EMBL" id="GL832959">
    <property type="protein sequence ID" value="EGD81577.1"/>
    <property type="molecule type" value="Genomic_DNA"/>
</dbReference>
<evidence type="ECO:0000256" key="3">
    <source>
        <dbReference type="ARBA" id="ARBA00005043"/>
    </source>
</evidence>
<keyword evidence="7 11" id="KW-0853">WD repeat</keyword>
<evidence type="ECO:0000256" key="9">
    <source>
        <dbReference type="ARBA" id="ARBA00022737"/>
    </source>
</evidence>
<feature type="repeat" description="WD" evidence="11">
    <location>
        <begin position="364"/>
        <end position="395"/>
    </location>
</feature>
<reference evidence="12" key="1">
    <citation type="submission" date="2009-08" db="EMBL/GenBank/DDBJ databases">
        <title>Annotation of Salpingoeca rosetta.</title>
        <authorList>
            <consortium name="The Broad Institute Genome Sequencing Platform"/>
            <person name="Russ C."/>
            <person name="Cuomo C."/>
            <person name="Burger G."/>
            <person name="Gray M.W."/>
            <person name="Holland P.W.H."/>
            <person name="King N."/>
            <person name="Lang F.B.F."/>
            <person name="Roger A.J."/>
            <person name="Ruiz-Trillo I."/>
            <person name="Young S.K."/>
            <person name="Zeng Q."/>
            <person name="Gargeya S."/>
            <person name="Alvarado L."/>
            <person name="Berlin A."/>
            <person name="Chapman S.B."/>
            <person name="Chen Z."/>
            <person name="Freedman E."/>
            <person name="Gellesch M."/>
            <person name="Goldberg J."/>
            <person name="Griggs A."/>
            <person name="Gujja S."/>
            <person name="Heilman E."/>
            <person name="Heiman D."/>
            <person name="Howarth C."/>
            <person name="Mehta T."/>
            <person name="Neiman D."/>
            <person name="Pearson M."/>
            <person name="Roberts A."/>
            <person name="Saif S."/>
            <person name="Shea T."/>
            <person name="Shenoy N."/>
            <person name="Sisk P."/>
            <person name="Stolte C."/>
            <person name="Sykes S."/>
            <person name="White J."/>
            <person name="Yandava C."/>
            <person name="Haas B."/>
            <person name="Nusbaum C."/>
            <person name="Birren B."/>
        </authorList>
    </citation>
    <scope>NUCLEOTIDE SEQUENCE</scope>
    <source>
        <strain evidence="12">ATCC 50818</strain>
    </source>
</reference>
<evidence type="ECO:0000256" key="7">
    <source>
        <dbReference type="ARBA" id="ARBA00022574"/>
    </source>
</evidence>
<keyword evidence="13" id="KW-1185">Reference proteome</keyword>
<dbReference type="GO" id="GO:0002098">
    <property type="term" value="P:tRNA wobble uridine modification"/>
    <property type="evidence" value="ECO:0007669"/>
    <property type="project" value="InterPro"/>
</dbReference>
<proteinExistence type="inferred from homology"/>